<dbReference type="RefSeq" id="WP_058439139.1">
    <property type="nucleotide sequence ID" value="NZ_KQ758903.1"/>
</dbReference>
<dbReference type="OrthoDB" id="166296at2"/>
<proteinExistence type="predicted"/>
<dbReference type="GO" id="GO:0045454">
    <property type="term" value="P:cell redox homeostasis"/>
    <property type="evidence" value="ECO:0007669"/>
    <property type="project" value="TreeGrafter"/>
</dbReference>
<dbReference type="SUPFAM" id="SSF52833">
    <property type="entry name" value="Thioredoxin-like"/>
    <property type="match status" value="1"/>
</dbReference>
<dbReference type="InterPro" id="IPR051548">
    <property type="entry name" value="Grx-like_ET"/>
</dbReference>
<name>A0A0W0GHR4_9CHLR</name>
<accession>A0A0W0GHR4</accession>
<feature type="domain" description="Glutaredoxin" evidence="1">
    <location>
        <begin position="5"/>
        <end position="60"/>
    </location>
</feature>
<organism evidence="2 3">
    <name type="scientific">Dehalogenimonas alkenigignens</name>
    <dbReference type="NCBI Taxonomy" id="1217799"/>
    <lineage>
        <taxon>Bacteria</taxon>
        <taxon>Bacillati</taxon>
        <taxon>Chloroflexota</taxon>
        <taxon>Dehalococcoidia</taxon>
        <taxon>Dehalococcoidales</taxon>
        <taxon>Dehalococcoidaceae</taxon>
        <taxon>Dehalogenimonas</taxon>
    </lineage>
</organism>
<dbReference type="InterPro" id="IPR002109">
    <property type="entry name" value="Glutaredoxin"/>
</dbReference>
<dbReference type="PANTHER" id="PTHR34386">
    <property type="entry name" value="GLUTAREDOXIN"/>
    <property type="match status" value="1"/>
</dbReference>
<dbReference type="STRING" id="1217799.DEALK_09520"/>
<dbReference type="InterPro" id="IPR036249">
    <property type="entry name" value="Thioredoxin-like_sf"/>
</dbReference>
<evidence type="ECO:0000259" key="1">
    <source>
        <dbReference type="Pfam" id="PF00462"/>
    </source>
</evidence>
<dbReference type="Proteomes" id="UP000053947">
    <property type="component" value="Unassembled WGS sequence"/>
</dbReference>
<sequence length="81" mass="8874">MADEIIMYGTTWCPDCVRAKSVFKQLGVTYKWVDIAADAGAAAEVERINKGFKSVPTIIFPDGAVLVEPSRAELEKKLSRA</sequence>
<reference evidence="2 3" key="1">
    <citation type="submission" date="2015-06" db="EMBL/GenBank/DDBJ databases">
        <title>Genome sequence of the organohalide-respiring Dehalogenimonas alkenigignens type strain (IP3-3T).</title>
        <authorList>
            <person name="Key T.A."/>
            <person name="Richmond D.P."/>
            <person name="Bowman K.S."/>
            <person name="Cho Y.-J."/>
            <person name="Chun J."/>
            <person name="da Costa M.S."/>
            <person name="Rainey F.A."/>
            <person name="Moe W.M."/>
        </authorList>
    </citation>
    <scope>NUCLEOTIDE SEQUENCE [LARGE SCALE GENOMIC DNA]</scope>
    <source>
        <strain evidence="2 3">IP3-3</strain>
    </source>
</reference>
<dbReference type="GO" id="GO:0009055">
    <property type="term" value="F:electron transfer activity"/>
    <property type="evidence" value="ECO:0007669"/>
    <property type="project" value="TreeGrafter"/>
</dbReference>
<protein>
    <submittedName>
        <fullName evidence="2">Glutaredoxin or related protein</fullName>
    </submittedName>
</protein>
<keyword evidence="3" id="KW-1185">Reference proteome</keyword>
<dbReference type="Gene3D" id="3.40.30.10">
    <property type="entry name" value="Glutaredoxin"/>
    <property type="match status" value="1"/>
</dbReference>
<dbReference type="EMBL" id="LFDV01000002">
    <property type="protein sequence ID" value="KTB48107.1"/>
    <property type="molecule type" value="Genomic_DNA"/>
</dbReference>
<dbReference type="PANTHER" id="PTHR34386:SF1">
    <property type="entry name" value="GLUTAREDOXIN-LIKE PROTEIN NRDH"/>
    <property type="match status" value="1"/>
</dbReference>
<evidence type="ECO:0000313" key="3">
    <source>
        <dbReference type="Proteomes" id="UP000053947"/>
    </source>
</evidence>
<dbReference type="PROSITE" id="PS51354">
    <property type="entry name" value="GLUTAREDOXIN_2"/>
    <property type="match status" value="1"/>
</dbReference>
<gene>
    <name evidence="2" type="ORF">DEALK_09520</name>
</gene>
<comment type="caution">
    <text evidence="2">The sequence shown here is derived from an EMBL/GenBank/DDBJ whole genome shotgun (WGS) entry which is preliminary data.</text>
</comment>
<dbReference type="CDD" id="cd02976">
    <property type="entry name" value="NrdH"/>
    <property type="match status" value="1"/>
</dbReference>
<evidence type="ECO:0000313" key="2">
    <source>
        <dbReference type="EMBL" id="KTB48107.1"/>
    </source>
</evidence>
<dbReference type="Pfam" id="PF00462">
    <property type="entry name" value="Glutaredoxin"/>
    <property type="match status" value="1"/>
</dbReference>
<dbReference type="AlphaFoldDB" id="A0A0W0GHR4"/>